<dbReference type="AlphaFoldDB" id="A0A6C1B9F1"/>
<protein>
    <recommendedName>
        <fullName evidence="3">Immunity protein 8 of polymorphic toxin system</fullName>
    </recommendedName>
</protein>
<name>A0A6C1B9F1_9RHOO</name>
<sequence>MITPVLKELFCPGLEKPALPPNPDDCVVSLQASIGPKGERGEDLFFFTVATPSGLLREDLPRWGRGILLVEAFSWVVVERAVERLLSQSRRESWAEVAAVLNHELNWEFENFKPS</sequence>
<dbReference type="Proteomes" id="UP000501991">
    <property type="component" value="Chromosome"/>
</dbReference>
<dbReference type="KEGG" id="azq:G3580_19500"/>
<evidence type="ECO:0000313" key="2">
    <source>
        <dbReference type="Proteomes" id="UP000501991"/>
    </source>
</evidence>
<organism evidence="1 2">
    <name type="scientific">Nitrogeniibacter mangrovi</name>
    <dbReference type="NCBI Taxonomy" id="2016596"/>
    <lineage>
        <taxon>Bacteria</taxon>
        <taxon>Pseudomonadati</taxon>
        <taxon>Pseudomonadota</taxon>
        <taxon>Betaproteobacteria</taxon>
        <taxon>Rhodocyclales</taxon>
        <taxon>Zoogloeaceae</taxon>
        <taxon>Nitrogeniibacter</taxon>
    </lineage>
</organism>
<gene>
    <name evidence="1" type="ORF">G3580_19500</name>
</gene>
<evidence type="ECO:0008006" key="3">
    <source>
        <dbReference type="Google" id="ProtNLM"/>
    </source>
</evidence>
<dbReference type="RefSeq" id="WP_173768388.1">
    <property type="nucleotide sequence ID" value="NZ_CP048836.1"/>
</dbReference>
<accession>A0A6C1B9F1</accession>
<proteinExistence type="predicted"/>
<evidence type="ECO:0000313" key="1">
    <source>
        <dbReference type="EMBL" id="QID19609.1"/>
    </source>
</evidence>
<dbReference type="InterPro" id="IPR028964">
    <property type="entry name" value="Imm8"/>
</dbReference>
<dbReference type="EMBL" id="CP048836">
    <property type="protein sequence ID" value="QID19609.1"/>
    <property type="molecule type" value="Genomic_DNA"/>
</dbReference>
<keyword evidence="2" id="KW-1185">Reference proteome</keyword>
<reference evidence="1 2" key="1">
    <citation type="submission" date="2020-02" db="EMBL/GenBank/DDBJ databases">
        <title>Nitrogenibacter mangrovi gen. nov., sp. nov. isolated from mangrove sediment, a denitrifying betaproteobacterium.</title>
        <authorList>
            <person name="Liao H."/>
            <person name="Tian Y."/>
        </authorList>
    </citation>
    <scope>NUCLEOTIDE SEQUENCE [LARGE SCALE GENOMIC DNA]</scope>
    <source>
        <strain evidence="1 2">M9-3-2</strain>
    </source>
</reference>
<dbReference type="Pfam" id="PF15586">
    <property type="entry name" value="Imm8"/>
    <property type="match status" value="1"/>
</dbReference>